<gene>
    <name evidence="1" type="ORF">EAG_15643</name>
</gene>
<organism evidence="2">
    <name type="scientific">Camponotus floridanus</name>
    <name type="common">Florida carpenter ant</name>
    <dbReference type="NCBI Taxonomy" id="104421"/>
    <lineage>
        <taxon>Eukaryota</taxon>
        <taxon>Metazoa</taxon>
        <taxon>Ecdysozoa</taxon>
        <taxon>Arthropoda</taxon>
        <taxon>Hexapoda</taxon>
        <taxon>Insecta</taxon>
        <taxon>Pterygota</taxon>
        <taxon>Neoptera</taxon>
        <taxon>Endopterygota</taxon>
        <taxon>Hymenoptera</taxon>
        <taxon>Apocrita</taxon>
        <taxon>Aculeata</taxon>
        <taxon>Formicoidea</taxon>
        <taxon>Formicidae</taxon>
        <taxon>Formicinae</taxon>
        <taxon>Camponotus</taxon>
    </lineage>
</organism>
<feature type="non-terminal residue" evidence="1">
    <location>
        <position position="187"/>
    </location>
</feature>
<sequence>FLRDISSWAIKFNIFHTSLSALLFILRKYIHYPIPKDPRTLLKTPRHTAILKMGTGEYCHFGLENALKDMLDEYANKVRYQPNSLNILINIDGLPIFKSNNSSLWLILCSDTILKSVFIVGAYFGQTKPENHNNFLRRFVDEAILLINNGLVHNEIRVAINLHGLICDAPAKAFVLAVKNHTGYNSC</sequence>
<dbReference type="Proteomes" id="UP000000311">
    <property type="component" value="Unassembled WGS sequence"/>
</dbReference>
<protein>
    <submittedName>
        <fullName evidence="1">Uncharacterized protein</fullName>
    </submittedName>
</protein>
<proteinExistence type="predicted"/>
<evidence type="ECO:0000313" key="1">
    <source>
        <dbReference type="EMBL" id="EFN73064.1"/>
    </source>
</evidence>
<dbReference type="InParanoid" id="E2A0H7"/>
<keyword evidence="2" id="KW-1185">Reference proteome</keyword>
<reference evidence="1 2" key="1">
    <citation type="journal article" date="2010" name="Science">
        <title>Genomic comparison of the ants Camponotus floridanus and Harpegnathos saltator.</title>
        <authorList>
            <person name="Bonasio R."/>
            <person name="Zhang G."/>
            <person name="Ye C."/>
            <person name="Mutti N.S."/>
            <person name="Fang X."/>
            <person name="Qin N."/>
            <person name="Donahue G."/>
            <person name="Yang P."/>
            <person name="Li Q."/>
            <person name="Li C."/>
            <person name="Zhang P."/>
            <person name="Huang Z."/>
            <person name="Berger S.L."/>
            <person name="Reinberg D."/>
            <person name="Wang J."/>
            <person name="Liebig J."/>
        </authorList>
    </citation>
    <scope>NUCLEOTIDE SEQUENCE [LARGE SCALE GENOMIC DNA]</scope>
    <source>
        <strain evidence="2">C129</strain>
    </source>
</reference>
<dbReference type="AlphaFoldDB" id="E2A0H7"/>
<dbReference type="EMBL" id="GL435614">
    <property type="protein sequence ID" value="EFN73064.1"/>
    <property type="molecule type" value="Genomic_DNA"/>
</dbReference>
<evidence type="ECO:0000313" key="2">
    <source>
        <dbReference type="Proteomes" id="UP000000311"/>
    </source>
</evidence>
<accession>E2A0H7</accession>
<feature type="non-terminal residue" evidence="1">
    <location>
        <position position="1"/>
    </location>
</feature>
<dbReference type="PANTHER" id="PTHR33053:SF24">
    <property type="entry name" value="TRANSPOSASE DOMAIN-CONTAINING PROTEIN"/>
    <property type="match status" value="1"/>
</dbReference>
<dbReference type="OrthoDB" id="7549170at2759"/>
<dbReference type="OMA" id="LHYDINI"/>
<dbReference type="PANTHER" id="PTHR33053">
    <property type="entry name" value="PROTEIN, PUTATIVE-RELATED"/>
    <property type="match status" value="1"/>
</dbReference>
<name>E2A0H7_CAMFO</name>